<dbReference type="Gene3D" id="3.30.230.10">
    <property type="match status" value="1"/>
</dbReference>
<dbReference type="GO" id="GO:0003735">
    <property type="term" value="F:structural constituent of ribosome"/>
    <property type="evidence" value="ECO:0007669"/>
    <property type="project" value="InterPro"/>
</dbReference>
<dbReference type="InterPro" id="IPR020568">
    <property type="entry name" value="Ribosomal_Su5_D2-typ_SF"/>
</dbReference>
<dbReference type="Proteomes" id="UP000231134">
    <property type="component" value="Unassembled WGS sequence"/>
</dbReference>
<dbReference type="InterPro" id="IPR000754">
    <property type="entry name" value="Ribosomal_uS9"/>
</dbReference>
<dbReference type="PROSITE" id="PS00360">
    <property type="entry name" value="RIBOSOMAL_S9"/>
    <property type="match status" value="1"/>
</dbReference>
<evidence type="ECO:0000256" key="4">
    <source>
        <dbReference type="ARBA" id="ARBA00035259"/>
    </source>
</evidence>
<evidence type="ECO:0000313" key="8">
    <source>
        <dbReference type="EMBL" id="PJJ41757.1"/>
    </source>
</evidence>
<accession>A0A2M9A804</accession>
<protein>
    <recommendedName>
        <fullName evidence="4 5">Small ribosomal subunit protein uS9</fullName>
    </recommendedName>
</protein>
<dbReference type="GO" id="GO:0006412">
    <property type="term" value="P:translation"/>
    <property type="evidence" value="ECO:0007669"/>
    <property type="project" value="UniProtKB-UniRule"/>
</dbReference>
<dbReference type="InterPro" id="IPR020574">
    <property type="entry name" value="Ribosomal_uS9_CS"/>
</dbReference>
<dbReference type="PANTHER" id="PTHR21569:SF1">
    <property type="entry name" value="SMALL RIBOSOMAL SUBUNIT PROTEIN US9M"/>
    <property type="match status" value="1"/>
</dbReference>
<sequence length="134" mass="14859">MTTAKSKKIYRGTGRRKNAIAAVILKPGTGKRIINGRDFKEYFHSDVQNMIANLPFAVLDNADQWDVEVNAHGGGIAGQMGAVRLGIARALVANNAEDKSALKKQGLMTRDSRAVERKKFGRKKARKNFQFSKR</sequence>
<evidence type="ECO:0000313" key="9">
    <source>
        <dbReference type="Proteomes" id="UP000231134"/>
    </source>
</evidence>
<comment type="caution">
    <text evidence="8">The sequence shown here is derived from an EMBL/GenBank/DDBJ whole genome shotgun (WGS) entry which is preliminary data.</text>
</comment>
<reference evidence="8 9" key="1">
    <citation type="submission" date="2017-11" db="EMBL/GenBank/DDBJ databases">
        <title>Animal gut microbial communities from fecal samples from Wisconsin, USA.</title>
        <authorList>
            <person name="Neumann A."/>
        </authorList>
    </citation>
    <scope>NUCLEOTIDE SEQUENCE [LARGE SCALE GENOMIC DNA]</scope>
    <source>
        <strain evidence="8 9">UWS3</strain>
    </source>
</reference>
<evidence type="ECO:0000256" key="5">
    <source>
        <dbReference type="HAMAP-Rule" id="MF_00532"/>
    </source>
</evidence>
<feature type="compositionally biased region" description="Basic residues" evidence="7">
    <location>
        <begin position="119"/>
        <end position="134"/>
    </location>
</feature>
<dbReference type="InterPro" id="IPR023035">
    <property type="entry name" value="Ribosomal_uS9_bac/plastid"/>
</dbReference>
<evidence type="ECO:0000256" key="1">
    <source>
        <dbReference type="ARBA" id="ARBA00005251"/>
    </source>
</evidence>
<dbReference type="SUPFAM" id="SSF54211">
    <property type="entry name" value="Ribosomal protein S5 domain 2-like"/>
    <property type="match status" value="1"/>
</dbReference>
<dbReference type="EMBL" id="PGEX01000001">
    <property type="protein sequence ID" value="PJJ41757.1"/>
    <property type="molecule type" value="Genomic_DNA"/>
</dbReference>
<dbReference type="InterPro" id="IPR014721">
    <property type="entry name" value="Ribsml_uS5_D2-typ_fold_subgr"/>
</dbReference>
<dbReference type="GO" id="GO:0005737">
    <property type="term" value="C:cytoplasm"/>
    <property type="evidence" value="ECO:0007669"/>
    <property type="project" value="UniProtKB-ARBA"/>
</dbReference>
<evidence type="ECO:0000256" key="3">
    <source>
        <dbReference type="ARBA" id="ARBA00023274"/>
    </source>
</evidence>
<dbReference type="OrthoDB" id="9803965at2"/>
<gene>
    <name evidence="5" type="primary">rpsI</name>
    <name evidence="8" type="ORF">BGX16_1751</name>
</gene>
<feature type="region of interest" description="Disordered" evidence="7">
    <location>
        <begin position="103"/>
        <end position="134"/>
    </location>
</feature>
<comment type="similarity">
    <text evidence="1 5 6">Belongs to the universal ribosomal protein uS9 family.</text>
</comment>
<dbReference type="HAMAP" id="MF_00532_B">
    <property type="entry name" value="Ribosomal_uS9_B"/>
    <property type="match status" value="1"/>
</dbReference>
<dbReference type="RefSeq" id="WP_100425691.1">
    <property type="nucleotide sequence ID" value="NZ_JAQXKX010000034.1"/>
</dbReference>
<name>A0A2M9A804_9BACT</name>
<keyword evidence="9" id="KW-1185">Reference proteome</keyword>
<keyword evidence="3 5" id="KW-0687">Ribonucleoprotein</keyword>
<dbReference type="GO" id="GO:0003723">
    <property type="term" value="F:RNA binding"/>
    <property type="evidence" value="ECO:0007669"/>
    <property type="project" value="TreeGrafter"/>
</dbReference>
<organism evidence="8 9">
    <name type="scientific">Hallerella succinigenes</name>
    <dbReference type="NCBI Taxonomy" id="1896222"/>
    <lineage>
        <taxon>Bacteria</taxon>
        <taxon>Pseudomonadati</taxon>
        <taxon>Fibrobacterota</taxon>
        <taxon>Fibrobacteria</taxon>
        <taxon>Fibrobacterales</taxon>
        <taxon>Fibrobacteraceae</taxon>
        <taxon>Hallerella</taxon>
    </lineage>
</organism>
<evidence type="ECO:0000256" key="7">
    <source>
        <dbReference type="SAM" id="MobiDB-lite"/>
    </source>
</evidence>
<dbReference type="NCBIfam" id="NF001099">
    <property type="entry name" value="PRK00132.1"/>
    <property type="match status" value="1"/>
</dbReference>
<dbReference type="Pfam" id="PF00380">
    <property type="entry name" value="Ribosomal_S9"/>
    <property type="match status" value="1"/>
</dbReference>
<evidence type="ECO:0000256" key="2">
    <source>
        <dbReference type="ARBA" id="ARBA00022980"/>
    </source>
</evidence>
<dbReference type="PANTHER" id="PTHR21569">
    <property type="entry name" value="RIBOSOMAL PROTEIN S9"/>
    <property type="match status" value="1"/>
</dbReference>
<keyword evidence="2 5" id="KW-0689">Ribosomal protein</keyword>
<dbReference type="FunFam" id="3.30.230.10:FF:000001">
    <property type="entry name" value="30S ribosomal protein S9"/>
    <property type="match status" value="1"/>
</dbReference>
<dbReference type="AlphaFoldDB" id="A0A2M9A804"/>
<evidence type="ECO:0000256" key="6">
    <source>
        <dbReference type="RuleBase" id="RU003815"/>
    </source>
</evidence>
<dbReference type="GO" id="GO:0015935">
    <property type="term" value="C:small ribosomal subunit"/>
    <property type="evidence" value="ECO:0007669"/>
    <property type="project" value="TreeGrafter"/>
</dbReference>
<proteinExistence type="inferred from homology"/>